<feature type="transmembrane region" description="Helical" evidence="1">
    <location>
        <begin position="104"/>
        <end position="124"/>
    </location>
</feature>
<dbReference type="InterPro" id="IPR052712">
    <property type="entry name" value="Acid_resist_chaperone_HdeD"/>
</dbReference>
<name>A0ABD5ZCP1_9EURY</name>
<dbReference type="PANTHER" id="PTHR34989">
    <property type="entry name" value="PROTEIN HDED"/>
    <property type="match status" value="1"/>
</dbReference>
<reference evidence="2 3" key="1">
    <citation type="journal article" date="2019" name="Int. J. Syst. Evol. Microbiol.">
        <title>The Global Catalogue of Microorganisms (GCM) 10K type strain sequencing project: providing services to taxonomists for standard genome sequencing and annotation.</title>
        <authorList>
            <consortium name="The Broad Institute Genomics Platform"/>
            <consortium name="The Broad Institute Genome Sequencing Center for Infectious Disease"/>
            <person name="Wu L."/>
            <person name="Ma J."/>
        </authorList>
    </citation>
    <scope>NUCLEOTIDE SEQUENCE [LARGE SCALE GENOMIC DNA]</scope>
    <source>
        <strain evidence="2 3">DSM 29988</strain>
    </source>
</reference>
<evidence type="ECO:0000256" key="1">
    <source>
        <dbReference type="SAM" id="Phobius"/>
    </source>
</evidence>
<feature type="transmembrane region" description="Helical" evidence="1">
    <location>
        <begin position="162"/>
        <end position="184"/>
    </location>
</feature>
<evidence type="ECO:0000313" key="2">
    <source>
        <dbReference type="EMBL" id="MFC7203055.1"/>
    </source>
</evidence>
<protein>
    <submittedName>
        <fullName evidence="2">HdeD family acid-resistance protein</fullName>
    </submittedName>
</protein>
<dbReference type="AlphaFoldDB" id="A0ABD5ZCP1"/>
<gene>
    <name evidence="2" type="ORF">ACFQJC_05990</name>
</gene>
<feature type="transmembrane region" description="Helical" evidence="1">
    <location>
        <begin position="51"/>
        <end position="71"/>
    </location>
</feature>
<comment type="caution">
    <text evidence="2">The sequence shown here is derived from an EMBL/GenBank/DDBJ whole genome shotgun (WGS) entry which is preliminary data.</text>
</comment>
<feature type="transmembrane region" description="Helical" evidence="1">
    <location>
        <begin position="136"/>
        <end position="156"/>
    </location>
</feature>
<dbReference type="InterPro" id="IPR005325">
    <property type="entry name" value="DUF308_memb"/>
</dbReference>
<accession>A0ABD5ZCP1</accession>
<keyword evidence="3" id="KW-1185">Reference proteome</keyword>
<keyword evidence="1" id="KW-0812">Transmembrane</keyword>
<keyword evidence="1" id="KW-1133">Transmembrane helix</keyword>
<dbReference type="PANTHER" id="PTHR34989:SF1">
    <property type="entry name" value="PROTEIN HDED"/>
    <property type="match status" value="1"/>
</dbReference>
<feature type="transmembrane region" description="Helical" evidence="1">
    <location>
        <begin position="25"/>
        <end position="45"/>
    </location>
</feature>
<evidence type="ECO:0000313" key="3">
    <source>
        <dbReference type="Proteomes" id="UP001596481"/>
    </source>
</evidence>
<dbReference type="Pfam" id="PF03729">
    <property type="entry name" value="DUF308"/>
    <property type="match status" value="2"/>
</dbReference>
<dbReference type="EMBL" id="JBHTAA010000002">
    <property type="protein sequence ID" value="MFC7203055.1"/>
    <property type="molecule type" value="Genomic_DNA"/>
</dbReference>
<proteinExistence type="predicted"/>
<dbReference type="RefSeq" id="WP_390222369.1">
    <property type="nucleotide sequence ID" value="NZ_JBHTAA010000002.1"/>
</dbReference>
<keyword evidence="1" id="KW-0472">Membrane</keyword>
<feature type="transmembrane region" description="Helical" evidence="1">
    <location>
        <begin position="78"/>
        <end position="98"/>
    </location>
</feature>
<dbReference type="Proteomes" id="UP001596481">
    <property type="component" value="Unassembled WGS sequence"/>
</dbReference>
<organism evidence="2 3">
    <name type="scientific">Haloferax namakaokahaiae</name>
    <dbReference type="NCBI Taxonomy" id="1748331"/>
    <lineage>
        <taxon>Archaea</taxon>
        <taxon>Methanobacteriati</taxon>
        <taxon>Methanobacteriota</taxon>
        <taxon>Stenosarchaea group</taxon>
        <taxon>Halobacteria</taxon>
        <taxon>Halobacteriales</taxon>
        <taxon>Haloferacaceae</taxon>
        <taxon>Haloferax</taxon>
    </lineage>
</organism>
<sequence>MSSATDTQATSDSSLGTTLQGSWRWLLAAGAIIAVLGIIALFAPFVTGVSLTFVVGVLLIAGGILHFISAFRAQGWGGFAWQMLLGFVAVIAGLALILNPVLGLFTLTILVIAYLFVSGIVEIIMGISLRGERNWFVSIASGAIGILLAALLWVGFPSTAAWAVGVLFGVNLLVSGISMVFIALGARREMQPVEFDQPAEAGGA</sequence>